<feature type="region of interest" description="Disordered" evidence="1">
    <location>
        <begin position="234"/>
        <end position="255"/>
    </location>
</feature>
<evidence type="ECO:0000256" key="1">
    <source>
        <dbReference type="SAM" id="MobiDB-lite"/>
    </source>
</evidence>
<feature type="compositionally biased region" description="Basic and acidic residues" evidence="1">
    <location>
        <begin position="235"/>
        <end position="244"/>
    </location>
</feature>
<feature type="compositionally biased region" description="Basic residues" evidence="1">
    <location>
        <begin position="245"/>
        <end position="255"/>
    </location>
</feature>
<evidence type="ECO:0000313" key="3">
    <source>
        <dbReference type="Proteomes" id="UP001163731"/>
    </source>
</evidence>
<proteinExistence type="predicted"/>
<comment type="caution">
    <text evidence="2">The sequence shown here is derived from an EMBL/GenBank/DDBJ whole genome shotgun (WGS) entry which is preliminary data.</text>
</comment>
<organism evidence="2 3">
    <name type="scientific">Chryseobacterium kimseyorum</name>
    <dbReference type="NCBI Taxonomy" id="2984028"/>
    <lineage>
        <taxon>Bacteria</taxon>
        <taxon>Pseudomonadati</taxon>
        <taxon>Bacteroidota</taxon>
        <taxon>Flavobacteriia</taxon>
        <taxon>Flavobacteriales</taxon>
        <taxon>Weeksellaceae</taxon>
        <taxon>Chryseobacterium group</taxon>
        <taxon>Chryseobacterium</taxon>
    </lineage>
</organism>
<keyword evidence="3" id="KW-1185">Reference proteome</keyword>
<protein>
    <recommendedName>
        <fullName evidence="4">Mobilization protein</fullName>
    </recommendedName>
</protein>
<gene>
    <name evidence="2" type="ORF">OMO38_10390</name>
</gene>
<accession>A0ABT3HYP4</accession>
<name>A0ABT3HYP4_9FLAO</name>
<dbReference type="EMBL" id="JAPDHW010000006">
    <property type="protein sequence ID" value="MCW3168930.1"/>
    <property type="molecule type" value="Genomic_DNA"/>
</dbReference>
<evidence type="ECO:0008006" key="4">
    <source>
        <dbReference type="Google" id="ProtNLM"/>
    </source>
</evidence>
<sequence length="255" mass="29964">MSKPAQLTTLMILKPCSDKKAFNEIAKIEQSLTITDSIKSGELIVSQGSKLDIVKEIIKIVEFYLEIVGKKMEKYQIQILSGDLYDKFRNDTLEDIILMFKMIRTGDLGKPPYSESFHEKVMSYVPMFFDHKSAERERLIEIKKRERRKSINNPPAPQKMSDEAYAKFTELENRLSNPIKKNREVFSIKGVLESVDQYLDNLPETCQKLSNSDLKYEIRRTQYNNKTAYEILLQEEQRRKDDKHNRRRKGNKDEN</sequence>
<evidence type="ECO:0000313" key="2">
    <source>
        <dbReference type="EMBL" id="MCW3168930.1"/>
    </source>
</evidence>
<reference evidence="2" key="1">
    <citation type="submission" date="2022-10" db="EMBL/GenBank/DDBJ databases">
        <title>Chryseobacterium babae sp. nov. isolated from the gut of the beetle Oryctes rhinoceros, and Chryseobacterium kimseyorum sp. nov., isolated from a stick insect rearing cage.</title>
        <authorList>
            <person name="Shelomi M."/>
            <person name="Han C.-J."/>
            <person name="Chen W.-M."/>
            <person name="Chen H.-K."/>
            <person name="Liaw S.-J."/>
            <person name="Muhle E."/>
            <person name="Clermont D."/>
        </authorList>
    </citation>
    <scope>NUCLEOTIDE SEQUENCE</scope>
    <source>
        <strain evidence="2">09-1422</strain>
    </source>
</reference>
<dbReference type="Proteomes" id="UP001163731">
    <property type="component" value="Unassembled WGS sequence"/>
</dbReference>
<dbReference type="RefSeq" id="WP_264750112.1">
    <property type="nucleotide sequence ID" value="NZ_JAPDHW010000006.1"/>
</dbReference>